<name>A0ACC2UNJ4_9FUNG</name>
<evidence type="ECO:0000313" key="2">
    <source>
        <dbReference type="Proteomes" id="UP001165960"/>
    </source>
</evidence>
<protein>
    <submittedName>
        <fullName evidence="1">Uncharacterized protein</fullName>
    </submittedName>
</protein>
<comment type="caution">
    <text evidence="1">The sequence shown here is derived from an EMBL/GenBank/DDBJ whole genome shotgun (WGS) entry which is preliminary data.</text>
</comment>
<dbReference type="Proteomes" id="UP001165960">
    <property type="component" value="Unassembled WGS sequence"/>
</dbReference>
<organism evidence="1 2">
    <name type="scientific">Entomophthora muscae</name>
    <dbReference type="NCBI Taxonomy" id="34485"/>
    <lineage>
        <taxon>Eukaryota</taxon>
        <taxon>Fungi</taxon>
        <taxon>Fungi incertae sedis</taxon>
        <taxon>Zoopagomycota</taxon>
        <taxon>Entomophthoromycotina</taxon>
        <taxon>Entomophthoromycetes</taxon>
        <taxon>Entomophthorales</taxon>
        <taxon>Entomophthoraceae</taxon>
        <taxon>Entomophthora</taxon>
    </lineage>
</organism>
<proteinExistence type="predicted"/>
<reference evidence="1" key="1">
    <citation type="submission" date="2022-04" db="EMBL/GenBank/DDBJ databases">
        <title>Genome of the entomopathogenic fungus Entomophthora muscae.</title>
        <authorList>
            <person name="Elya C."/>
            <person name="Lovett B.R."/>
            <person name="Lee E."/>
            <person name="Macias A.M."/>
            <person name="Hajek A.E."/>
            <person name="De Bivort B.L."/>
            <person name="Kasson M.T."/>
            <person name="De Fine Licht H.H."/>
            <person name="Stajich J.E."/>
        </authorList>
    </citation>
    <scope>NUCLEOTIDE SEQUENCE</scope>
    <source>
        <strain evidence="1">Berkeley</strain>
    </source>
</reference>
<gene>
    <name evidence="1" type="ORF">DSO57_1023038</name>
</gene>
<sequence>MHTQPKHCCCCFNFKTGTLILASLGLIWNIFAAAALVAASALLEYSTLVVHVLAGFHIVFALLDVWFIVGAAKGNYSAVRAFSIFILVQVVFFTISQLLRIIEGIAKYKALCTPPSASGTCKYQPASLLVSALFSMFFSYLINFHFYFSVKGYACQLKTPQRPEC</sequence>
<dbReference type="EMBL" id="QTSX02000118">
    <property type="protein sequence ID" value="KAJ9088445.1"/>
    <property type="molecule type" value="Genomic_DNA"/>
</dbReference>
<accession>A0ACC2UNJ4</accession>
<evidence type="ECO:0000313" key="1">
    <source>
        <dbReference type="EMBL" id="KAJ9088445.1"/>
    </source>
</evidence>
<keyword evidence="2" id="KW-1185">Reference proteome</keyword>